<feature type="chain" id="PRO_5047243618" evidence="2">
    <location>
        <begin position="21"/>
        <end position="2233"/>
    </location>
</feature>
<feature type="region of interest" description="Disordered" evidence="1">
    <location>
        <begin position="1304"/>
        <end position="1339"/>
    </location>
</feature>
<dbReference type="InterPro" id="IPR022385">
    <property type="entry name" value="Rhs_assc_core"/>
</dbReference>
<dbReference type="InterPro" id="IPR050708">
    <property type="entry name" value="T6SS_VgrG/RHS"/>
</dbReference>
<feature type="compositionally biased region" description="Polar residues" evidence="1">
    <location>
        <begin position="1379"/>
        <end position="1392"/>
    </location>
</feature>
<name>A0ABN2WJU5_9ACTN</name>
<feature type="region of interest" description="Disordered" evidence="1">
    <location>
        <begin position="1705"/>
        <end position="1743"/>
    </location>
</feature>
<feature type="compositionally biased region" description="Low complexity" evidence="1">
    <location>
        <begin position="1108"/>
        <end position="1123"/>
    </location>
</feature>
<organism evidence="3 4">
    <name type="scientific">Kitasatospora saccharophila</name>
    <dbReference type="NCBI Taxonomy" id="407973"/>
    <lineage>
        <taxon>Bacteria</taxon>
        <taxon>Bacillati</taxon>
        <taxon>Actinomycetota</taxon>
        <taxon>Actinomycetes</taxon>
        <taxon>Kitasatosporales</taxon>
        <taxon>Streptomycetaceae</taxon>
        <taxon>Kitasatospora</taxon>
    </lineage>
</organism>
<feature type="region of interest" description="Disordered" evidence="1">
    <location>
        <begin position="45"/>
        <end position="76"/>
    </location>
</feature>
<reference evidence="3 4" key="1">
    <citation type="journal article" date="2019" name="Int. J. Syst. Evol. Microbiol.">
        <title>The Global Catalogue of Microorganisms (GCM) 10K type strain sequencing project: providing services to taxonomists for standard genome sequencing and annotation.</title>
        <authorList>
            <consortium name="The Broad Institute Genomics Platform"/>
            <consortium name="The Broad Institute Genome Sequencing Center for Infectious Disease"/>
            <person name="Wu L."/>
            <person name="Ma J."/>
        </authorList>
    </citation>
    <scope>NUCLEOTIDE SEQUENCE [LARGE SCALE GENOMIC DNA]</scope>
    <source>
        <strain evidence="3 4">JCM 14559</strain>
    </source>
</reference>
<evidence type="ECO:0000313" key="3">
    <source>
        <dbReference type="EMBL" id="GAA2093617.1"/>
    </source>
</evidence>
<feature type="compositionally biased region" description="Polar residues" evidence="1">
    <location>
        <begin position="1715"/>
        <end position="1733"/>
    </location>
</feature>
<dbReference type="EMBL" id="BAAANS010000010">
    <property type="protein sequence ID" value="GAA2093617.1"/>
    <property type="molecule type" value="Genomic_DNA"/>
</dbReference>
<sequence length="2233" mass="232489">MSVLTTVVAAMSLMAPQAGATVVGPYRYDGKLWEADPLPAVPEVTGRDASAAAAATPAPEPKGSRAVEQHQPATPNWPAAASATVHLDNGNGGGNGARSAVGLPVKLAPAEGKTPGAVRVETTDRAKARAANVDGLLVGLTRADGDPAEGKVAVSVDYGAIAQAYGGGWASRLHLVQLPACALTTPELARCRTQTPLPTTNDPVTRQLTATVAVAGDAPSDGAAVKAADTASDGTAVQALSTRTGGTAVQALSTQLTAVSGGAATTAVAAVAGASGSQGDYGATPLSASGAWSSSASGSFTYNYPIQAPASLGGSAPSVALSYDSQSVDGETSARNSQASWIGDGWSYSPGYIERSYKSCANAGIEGSGDMCWSGWNATLALGSHNGQLIRDSSGAYHLQSDDGTRIERLTGASNGLWDGEYFKVTTTDGTQYYLGLNHAPGTTSDAATNSAWGEPVYMPKAGDPCYSASAGKASQCAAQPGWRFNLDFVVDPHGNLQRYDWANEANWYNAGNGQSNGAGGKMTAYTRGGYLTRISYGYQLADAKAGREPAAEVVFDTAQRCTVSDTTCQYANLNATTAPNWPDTPYDLNCTSTMATTGSGSNVCRASSPSFWSTYRLKSVTTKVRAAGGWQDVDSWALTQLFSDAGGTVDPVTGKTEDPQQAGALQSVMWLSQIQHTGLDTSAGGSGAVTLDPTTFTGIEMDNRVDGLTPAAPPLYHPRISGVRTESGESIAVTYREPECSRVNNHMPASPDSDTMACYNVSWSIPGAVEPISDWFHKALVAQISDSDATKANSPARITTYTYSGGAAWHRNDSEAVNDQYRTWDQYRGYRTITTTTGSAPDPVTQTVTHYLQGMDGDYKADGTKRSVSLTNSLGEATTDSNWLAGTAQETDTYDRAGGTVIAKKLTAAPTYTTVASSPQTAWTSKTPAPAKLSTLPDLTARRIQNASERKQELLADGTTWRTTRIDARYDSLGRLVESDNKGDLSVPSQEVCTTSSYATPPASNPMMLAYQSEAISIAGPCGTPASASTTVSDDRTYYDGDGTLTGLPALGQLGSTGNITAKQSVTSYDAAGAAVFQTDSATSYDQYGRVTKVLDAAGAATSTGYSPSTGTQPTTVTNTNPLGWATTSTLAPGRSLPTGVADQNGRSTALTYDALGRRTAVWFPGRSKATQSADRLFSYSVKGADTPNPPSVTTQTLREDGSYGVEVAIYDGFLNQRQAQTTTADNSAGRLVTSTRYDSHGWASITVPTYADPTTAPGSTLFVETENTLPAETVTAYDGTGRPVSSTSYSKAHQLWRTTTAYPGADRTDTTPPAGAAPTSTRTDASGRTTAKVTHGGDGIGDVTTSYGYDPAGRLTSVKDTQGNTWSYTYDLRGRKTSQTDPDSGTSTTGYDLLGRTATSTDGRGQVLSYSYDQLGRKTGEYDGGSTTDSSKLLASWSYDTLVKGYLTSATRYDGGNAYTTAITGYTTSYQPTGTTVTIPTAEGKLAGSYTLGADYTAVTGLLAHSNFGADGGLAAESVGYGYNLQGGLVSSGSGRFTHYLDIANYSPLGQVVQSTYGDAGKQFRTAQTYDEATGRLATNRVSLETAPDSPASDTTYGYDQAGNITTVSERQSVFGTSQVTDTQCFRYDGMDRLTTAWTDTAGITTPTAGQLAGCTSTAPGTGTVGGPNPYWQDYGYNLLGDRTQQVQHDLTGNTANDTTQTLAYPTDGKQPNAVSTVTTGKSGATSTLSAQYDPAGHTTKRTVTGASPSTQTYGYDAEGRVRSVEVKQGSSNAQTSTYLYDANGDLLLQRNPGTVTLYLFGGAEQLTLTGGNVTALRSYSNPDGTRIVRSSTGAVTYLPTNPQHTAQLQVDSATLSTTRRAYDPYGNLRGAQPGSWADNRGYLGQPADPTTGLDLLGARQYDPTIGRFISVDPLFEADDPNQMGGYGYASSNPTTKSDPDGLASICGQYGSAPCSTGRGDTYQYDNPMACATYNCYQQLSQQVKDLQSKQANLNSEAAHCVNSSCYQQTMAQMGPVTTDGHSVITNMTRVREEAMAAQAAKDAEAKKKHGCGWDLWCQAGKGLSAVGDGLGKGLSAVGDFIDEHSTAIGLISLGLALTATVLTFGAASPLLVVATAGTLNEVVLGLGIAVTAIDAASAANACFGKQRSTAGCTAGVAGVVIDVAGLGAGKLLAKPLQAGIKSVMRVDSYGVRYWTNAEKAVERTANKMMGGALFGGTLGVYCGTASWCNS</sequence>
<dbReference type="Gene3D" id="2.180.10.10">
    <property type="entry name" value="RHS repeat-associated core"/>
    <property type="match status" value="2"/>
</dbReference>
<evidence type="ECO:0000256" key="2">
    <source>
        <dbReference type="SAM" id="SignalP"/>
    </source>
</evidence>
<keyword evidence="2" id="KW-0732">Signal</keyword>
<dbReference type="NCBIfam" id="TIGR01643">
    <property type="entry name" value="YD_repeat_2x"/>
    <property type="match status" value="3"/>
</dbReference>
<dbReference type="Proteomes" id="UP001500897">
    <property type="component" value="Unassembled WGS sequence"/>
</dbReference>
<protein>
    <submittedName>
        <fullName evidence="3">RHS repeat-associated core domain-containing protein</fullName>
    </submittedName>
</protein>
<proteinExistence type="predicted"/>
<dbReference type="Pfam" id="PF05593">
    <property type="entry name" value="RHS_repeat"/>
    <property type="match status" value="1"/>
</dbReference>
<dbReference type="InterPro" id="IPR006530">
    <property type="entry name" value="YD"/>
</dbReference>
<feature type="signal peptide" evidence="2">
    <location>
        <begin position="1"/>
        <end position="20"/>
    </location>
</feature>
<evidence type="ECO:0000313" key="4">
    <source>
        <dbReference type="Proteomes" id="UP001500897"/>
    </source>
</evidence>
<gene>
    <name evidence="3" type="ORF">GCM10009759_20390</name>
</gene>
<evidence type="ECO:0000256" key="1">
    <source>
        <dbReference type="SAM" id="MobiDB-lite"/>
    </source>
</evidence>
<dbReference type="PANTHER" id="PTHR32305:SF17">
    <property type="entry name" value="TRNA NUCLEASE WAPA"/>
    <property type="match status" value="1"/>
</dbReference>
<feature type="region of interest" description="Disordered" evidence="1">
    <location>
        <begin position="1378"/>
        <end position="1400"/>
    </location>
</feature>
<dbReference type="PANTHER" id="PTHR32305">
    <property type="match status" value="1"/>
</dbReference>
<feature type="region of interest" description="Disordered" evidence="1">
    <location>
        <begin position="1104"/>
        <end position="1123"/>
    </location>
</feature>
<feature type="compositionally biased region" description="Low complexity" evidence="1">
    <location>
        <begin position="1312"/>
        <end position="1325"/>
    </location>
</feature>
<accession>A0ABN2WJU5</accession>
<comment type="caution">
    <text evidence="3">The sequence shown here is derived from an EMBL/GenBank/DDBJ whole genome shotgun (WGS) entry which is preliminary data.</text>
</comment>
<dbReference type="InterPro" id="IPR031325">
    <property type="entry name" value="RHS_repeat"/>
</dbReference>
<keyword evidence="4" id="KW-1185">Reference proteome</keyword>
<dbReference type="NCBIfam" id="TIGR03696">
    <property type="entry name" value="Rhs_assc_core"/>
    <property type="match status" value="1"/>
</dbReference>